<organism evidence="1 2">
    <name type="scientific">Aplosporella prunicola CBS 121167</name>
    <dbReference type="NCBI Taxonomy" id="1176127"/>
    <lineage>
        <taxon>Eukaryota</taxon>
        <taxon>Fungi</taxon>
        <taxon>Dikarya</taxon>
        <taxon>Ascomycota</taxon>
        <taxon>Pezizomycotina</taxon>
        <taxon>Dothideomycetes</taxon>
        <taxon>Dothideomycetes incertae sedis</taxon>
        <taxon>Botryosphaeriales</taxon>
        <taxon>Aplosporellaceae</taxon>
        <taxon>Aplosporella</taxon>
    </lineage>
</organism>
<dbReference type="EMBL" id="ML995488">
    <property type="protein sequence ID" value="KAF2141065.1"/>
    <property type="molecule type" value="Genomic_DNA"/>
</dbReference>
<reference evidence="1" key="1">
    <citation type="journal article" date="2020" name="Stud. Mycol.">
        <title>101 Dothideomycetes genomes: a test case for predicting lifestyles and emergence of pathogens.</title>
        <authorList>
            <person name="Haridas S."/>
            <person name="Albert R."/>
            <person name="Binder M."/>
            <person name="Bloem J."/>
            <person name="Labutti K."/>
            <person name="Salamov A."/>
            <person name="Andreopoulos B."/>
            <person name="Baker S."/>
            <person name="Barry K."/>
            <person name="Bills G."/>
            <person name="Bluhm B."/>
            <person name="Cannon C."/>
            <person name="Castanera R."/>
            <person name="Culley D."/>
            <person name="Daum C."/>
            <person name="Ezra D."/>
            <person name="Gonzalez J."/>
            <person name="Henrissat B."/>
            <person name="Kuo A."/>
            <person name="Liang C."/>
            <person name="Lipzen A."/>
            <person name="Lutzoni F."/>
            <person name="Magnuson J."/>
            <person name="Mondo S."/>
            <person name="Nolan M."/>
            <person name="Ohm R."/>
            <person name="Pangilinan J."/>
            <person name="Park H.-J."/>
            <person name="Ramirez L."/>
            <person name="Alfaro M."/>
            <person name="Sun H."/>
            <person name="Tritt A."/>
            <person name="Yoshinaga Y."/>
            <person name="Zwiers L.-H."/>
            <person name="Turgeon B."/>
            <person name="Goodwin S."/>
            <person name="Spatafora J."/>
            <person name="Crous P."/>
            <person name="Grigoriev I."/>
        </authorList>
    </citation>
    <scope>NUCLEOTIDE SEQUENCE</scope>
    <source>
        <strain evidence="1">CBS 121167</strain>
    </source>
</reference>
<keyword evidence="2" id="KW-1185">Reference proteome</keyword>
<dbReference type="Proteomes" id="UP000799438">
    <property type="component" value="Unassembled WGS sequence"/>
</dbReference>
<accession>A0A6A6BCQ1</accession>
<dbReference type="RefSeq" id="XP_033396778.1">
    <property type="nucleotide sequence ID" value="XM_033540654.1"/>
</dbReference>
<proteinExistence type="predicted"/>
<evidence type="ECO:0000313" key="1">
    <source>
        <dbReference type="EMBL" id="KAF2141065.1"/>
    </source>
</evidence>
<gene>
    <name evidence="1" type="ORF">K452DRAFT_288439</name>
</gene>
<dbReference type="AlphaFoldDB" id="A0A6A6BCQ1"/>
<dbReference type="PROSITE" id="PS51257">
    <property type="entry name" value="PROKAR_LIPOPROTEIN"/>
    <property type="match status" value="1"/>
</dbReference>
<evidence type="ECO:0000313" key="2">
    <source>
        <dbReference type="Proteomes" id="UP000799438"/>
    </source>
</evidence>
<protein>
    <submittedName>
        <fullName evidence="1">Uncharacterized protein</fullName>
    </submittedName>
</protein>
<name>A0A6A6BCQ1_9PEZI</name>
<sequence length="57" mass="6662">MVKRLGAWFRVLPHLLLFCLATFLAWLACLTSFCLVPCLSDRHDLRRARSETRRDEG</sequence>
<dbReference type="GeneID" id="54298150"/>